<dbReference type="Pfam" id="PF23562">
    <property type="entry name" value="AMP-binding_C_3"/>
    <property type="match status" value="1"/>
</dbReference>
<dbReference type="Gene3D" id="1.10.1200.10">
    <property type="entry name" value="ACP-like"/>
    <property type="match status" value="1"/>
</dbReference>
<accession>A0A097F6X2</accession>
<protein>
    <submittedName>
        <fullName evidence="4">SmoC</fullName>
    </submittedName>
</protein>
<dbReference type="InterPro" id="IPR000873">
    <property type="entry name" value="AMP-dep_synth/lig_dom"/>
</dbReference>
<dbReference type="SUPFAM" id="SSF51735">
    <property type="entry name" value="NAD(P)-binding Rossmann-fold domains"/>
    <property type="match status" value="1"/>
</dbReference>
<dbReference type="InterPro" id="IPR020806">
    <property type="entry name" value="PKS_PP-bd"/>
</dbReference>
<dbReference type="Gene3D" id="3.40.50.720">
    <property type="entry name" value="NAD(P)-binding Rossmann-like Domain"/>
    <property type="match status" value="1"/>
</dbReference>
<keyword evidence="1" id="KW-0596">Phosphopantetheine</keyword>
<evidence type="ECO:0000256" key="2">
    <source>
        <dbReference type="ARBA" id="ARBA00022553"/>
    </source>
</evidence>
<sequence>MATETTSFENFPIKYQETFALINVFEKQVEKFADQVYVRYYGRIENGKHGYKTLTYAEVDRVATNLACQWKNKVKGYKTVAFMADQSVQYFLCVLACLKLRVTFLALSPRNSETAVANLLAKTDCHFLFATNKYATLAQSAAAQVDGTTCEVLPSFDLVGRLRQPLNPLASKILDKHFSEKDIEQTCAIIHSSGSTAFPKPIRLSNRYLICGIQSIPRHAFSQDPSIAPSFGDVQLCCLPIFHMSGFMGSFNMSLVGGSNVYLPKFPPSAREVLMALEVNNGTHMLAPPLIIDQLIPSLNEPQDYIPLQKLKYICVVGAELDEKTGDYFHANKVNVCNVYGMTEINFLVGGDMRKVKENKWIIMSPMKAANPYIRWEPVENEPKQRALVVRGNCPALATGVSNRPDGDYDTNDLFMEIAEGSNQWRYLGRKDDTLAMKNGEKTNPVPMESAIRASPIVKLCTVIGEGRECTAALIELDKDHAFGCTPQQMMDEVYEAVAKANENAPSHSHLLNQMVYVLPFDFHLPHTDKGTVPRKKAIRMYSEVIDKLYTDFINGPAPAANASKTQQKSTATWTADEIDNYLSQAAAVVLHSDPNVFLKDPTSSLFDLGLNSLLSIQLRNRIAQSFDNVPQNFLFEHPNIESMRNALMGRSEEAQEDVVAKHYMETEEILEKYIRMAKRDFAVAKTNYPKDAKQTVLLTGATGAVGSFMLRDLLQSDKVKKVYCLVRGRKGADLMGRIRDAFSDRMLDSSLLQSDRVEALPMNLDDVYLGFSQEVYNRLKEEVTVVQACAWLLDFNQPVAHYEKECLVGFYNLIKFAYKEENPMHFHHVSSITATAKYGAVIPETPMARDPYVAMPMGYGQSKYICEHLMTYLAAEKNFPCYMERLGQVCGDSAHGAWNTSEQFPIMIVSGGTLMHAMPKLDTRIDWIPLNFAASAIAKIMVDTAADNADAPNAVFHIVNPQEVMWTDILEAMKQCGMKFREVSVEEWIKILSEHEDNPAYKLMSFYESAFNDLTDCPHWNTDKTIQTAPMLKDAPSFNKDLLNKYISYWRKEGFCN</sequence>
<dbReference type="SMART" id="SM00823">
    <property type="entry name" value="PKS_PP"/>
    <property type="match status" value="1"/>
</dbReference>
<organism evidence="4">
    <name type="scientific">Mucor circinelloides</name>
    <name type="common">Mucor griseo-roseus</name>
    <dbReference type="NCBI Taxonomy" id="36080"/>
    <lineage>
        <taxon>Eukaryota</taxon>
        <taxon>Fungi</taxon>
        <taxon>Fungi incertae sedis</taxon>
        <taxon>Mucoromycota</taxon>
        <taxon>Mucoromycotina</taxon>
        <taxon>Mucoromycetes</taxon>
        <taxon>Mucorales</taxon>
        <taxon>Mucorineae</taxon>
        <taxon>Mucoraceae</taxon>
        <taxon>Mucor</taxon>
    </lineage>
</organism>
<dbReference type="InterPro" id="IPR042099">
    <property type="entry name" value="ANL_N_sf"/>
</dbReference>
<dbReference type="Gene3D" id="3.40.50.12780">
    <property type="entry name" value="N-terminal domain of ligase-like"/>
    <property type="match status" value="1"/>
</dbReference>
<dbReference type="SUPFAM" id="SSF47336">
    <property type="entry name" value="ACP-like"/>
    <property type="match status" value="1"/>
</dbReference>
<evidence type="ECO:0000313" key="4">
    <source>
        <dbReference type="EMBL" id="AIT18225.1"/>
    </source>
</evidence>
<dbReference type="Pfam" id="PF07993">
    <property type="entry name" value="NAD_binding_4"/>
    <property type="match status" value="1"/>
</dbReference>
<dbReference type="InterPro" id="IPR036736">
    <property type="entry name" value="ACP-like_sf"/>
</dbReference>
<dbReference type="PROSITE" id="PS50075">
    <property type="entry name" value="CARRIER"/>
    <property type="match status" value="1"/>
</dbReference>
<dbReference type="EMBL" id="KJ999704">
    <property type="protein sequence ID" value="AIT18225.1"/>
    <property type="molecule type" value="Genomic_DNA"/>
</dbReference>
<dbReference type="SUPFAM" id="SSF56801">
    <property type="entry name" value="Acetyl-CoA synthetase-like"/>
    <property type="match status" value="1"/>
</dbReference>
<keyword evidence="2" id="KW-0597">Phosphoprotein</keyword>
<dbReference type="AlphaFoldDB" id="A0A097F6X2"/>
<evidence type="ECO:0000256" key="1">
    <source>
        <dbReference type="ARBA" id="ARBA00022450"/>
    </source>
</evidence>
<dbReference type="InterPro" id="IPR036291">
    <property type="entry name" value="NAD(P)-bd_dom_sf"/>
</dbReference>
<dbReference type="InterPro" id="IPR006162">
    <property type="entry name" value="Ppantetheine_attach_site"/>
</dbReference>
<dbReference type="Pfam" id="PF00550">
    <property type="entry name" value="PP-binding"/>
    <property type="match status" value="1"/>
</dbReference>
<reference evidence="4" key="1">
    <citation type="journal article" date="2014" name="MBio">
        <title>Analysis of a food-borne fungal pathogen outbreak: virulence and genome of a Mucor circinelloides isolate from yogurt.</title>
        <authorList>
            <person name="Lee S.C."/>
            <person name="Billmyre R.B."/>
            <person name="Li A."/>
            <person name="Carson S."/>
            <person name="Sykes S.M."/>
            <person name="Huh E.Y."/>
            <person name="Mieczkowski P."/>
            <person name="Ko D.C."/>
            <person name="Cuomo C.A."/>
            <person name="Heitman J."/>
        </authorList>
    </citation>
    <scope>NUCLEOTIDE SEQUENCE</scope>
    <source>
        <strain evidence="4">Mucho</strain>
    </source>
</reference>
<dbReference type="Pfam" id="PF00501">
    <property type="entry name" value="AMP-binding"/>
    <property type="match status" value="1"/>
</dbReference>
<dbReference type="InterPro" id="IPR009081">
    <property type="entry name" value="PP-bd_ACP"/>
</dbReference>
<feature type="domain" description="Carrier" evidence="3">
    <location>
        <begin position="577"/>
        <end position="652"/>
    </location>
</feature>
<dbReference type="InterPro" id="IPR013120">
    <property type="entry name" value="FAR_NAD-bd"/>
</dbReference>
<dbReference type="PANTHER" id="PTHR44845:SF6">
    <property type="entry name" value="BETA-ALANINE-ACTIVATING ENZYME"/>
    <property type="match status" value="1"/>
</dbReference>
<dbReference type="GO" id="GO:0031177">
    <property type="term" value="F:phosphopantetheine binding"/>
    <property type="evidence" value="ECO:0007669"/>
    <property type="project" value="InterPro"/>
</dbReference>
<dbReference type="PROSITE" id="PS00012">
    <property type="entry name" value="PHOSPHOPANTETHEINE"/>
    <property type="match status" value="1"/>
</dbReference>
<dbReference type="PANTHER" id="PTHR44845">
    <property type="entry name" value="CARRIER DOMAIN-CONTAINING PROTEIN"/>
    <property type="match status" value="1"/>
</dbReference>
<proteinExistence type="predicted"/>
<name>A0A097F6X2_MUCCI</name>
<evidence type="ECO:0000259" key="3">
    <source>
        <dbReference type="PROSITE" id="PS50075"/>
    </source>
</evidence>